<accession>A0ABR7YS05</accession>
<dbReference type="InterPro" id="IPR002048">
    <property type="entry name" value="EF_hand_dom"/>
</dbReference>
<dbReference type="InterPro" id="IPR018247">
    <property type="entry name" value="EF_Hand_1_Ca_BS"/>
</dbReference>
<feature type="signal peptide" evidence="7">
    <location>
        <begin position="1"/>
        <end position="20"/>
    </location>
</feature>
<dbReference type="SUPFAM" id="SSF52129">
    <property type="entry name" value="Caspase-like"/>
    <property type="match status" value="1"/>
</dbReference>
<dbReference type="InterPro" id="IPR001680">
    <property type="entry name" value="WD40_rpt"/>
</dbReference>
<dbReference type="SUPFAM" id="SSF69304">
    <property type="entry name" value="Tricorn protease N-terminal domain"/>
    <property type="match status" value="1"/>
</dbReference>
<feature type="chain" id="PRO_5045602668" description="Serine-threonine kinase receptor-associated protein" evidence="7">
    <location>
        <begin position="21"/>
        <end position="1602"/>
    </location>
</feature>
<proteinExistence type="inferred from homology"/>
<dbReference type="Pfam" id="PF00656">
    <property type="entry name" value="Peptidase_C14"/>
    <property type="match status" value="1"/>
</dbReference>
<feature type="region of interest" description="Disordered" evidence="6">
    <location>
        <begin position="1580"/>
        <end position="1602"/>
    </location>
</feature>
<keyword evidence="10" id="KW-1185">Reference proteome</keyword>
<feature type="repeat" description="WD" evidence="5">
    <location>
        <begin position="1112"/>
        <end position="1135"/>
    </location>
</feature>
<reference evidence="9 10" key="1">
    <citation type="submission" date="2020-08" db="EMBL/GenBank/DDBJ databases">
        <title>Sphingobacterium sp. DN00404 isolated from aquaculture water.</title>
        <authorList>
            <person name="Zhang M."/>
        </authorList>
    </citation>
    <scope>NUCLEOTIDE SEQUENCE [LARGE SCALE GENOMIC DNA]</scope>
    <source>
        <strain evidence="9 10">DN00404</strain>
    </source>
</reference>
<dbReference type="PROSITE" id="PS50294">
    <property type="entry name" value="WD_REPEATS_REGION"/>
    <property type="match status" value="1"/>
</dbReference>
<dbReference type="SMART" id="SM00320">
    <property type="entry name" value="WD40"/>
    <property type="match status" value="3"/>
</dbReference>
<dbReference type="PANTHER" id="PTHR19877:SF1">
    <property type="entry name" value="EUKARYOTIC TRANSLATION INITIATION FACTOR 3 SUBUNIT I"/>
    <property type="match status" value="1"/>
</dbReference>
<evidence type="ECO:0000256" key="7">
    <source>
        <dbReference type="SAM" id="SignalP"/>
    </source>
</evidence>
<evidence type="ECO:0000256" key="2">
    <source>
        <dbReference type="ARBA" id="ARBA00022737"/>
    </source>
</evidence>
<dbReference type="PROSITE" id="PS00018">
    <property type="entry name" value="EF_HAND_1"/>
    <property type="match status" value="1"/>
</dbReference>
<protein>
    <recommendedName>
        <fullName evidence="4">Serine-threonine kinase receptor-associated protein</fullName>
    </recommendedName>
</protein>
<evidence type="ECO:0000256" key="5">
    <source>
        <dbReference type="PROSITE-ProRule" id="PRU00221"/>
    </source>
</evidence>
<dbReference type="PANTHER" id="PTHR19877">
    <property type="entry name" value="EUKARYOTIC TRANSLATION INITIATION FACTOR 3 SUBUNIT I"/>
    <property type="match status" value="1"/>
</dbReference>
<dbReference type="InterPro" id="IPR011600">
    <property type="entry name" value="Pept_C14_caspase"/>
</dbReference>
<dbReference type="InterPro" id="IPR011047">
    <property type="entry name" value="Quinoprotein_ADH-like_sf"/>
</dbReference>
<keyword evidence="1 5" id="KW-0853">WD repeat</keyword>
<dbReference type="SUPFAM" id="SSF50978">
    <property type="entry name" value="WD40 repeat-like"/>
    <property type="match status" value="2"/>
</dbReference>
<dbReference type="InterPro" id="IPR015943">
    <property type="entry name" value="WD40/YVTN_repeat-like_dom_sf"/>
</dbReference>
<dbReference type="Gene3D" id="3.40.50.1460">
    <property type="match status" value="1"/>
</dbReference>
<evidence type="ECO:0000259" key="8">
    <source>
        <dbReference type="PROSITE" id="PS50222"/>
    </source>
</evidence>
<feature type="domain" description="EF-hand" evidence="8">
    <location>
        <begin position="1557"/>
        <end position="1581"/>
    </location>
</feature>
<dbReference type="InterPro" id="IPR029030">
    <property type="entry name" value="Caspase-like_dom_sf"/>
</dbReference>
<evidence type="ECO:0000313" key="9">
    <source>
        <dbReference type="EMBL" id="MBD1434124.1"/>
    </source>
</evidence>
<organism evidence="9 10">
    <name type="scientific">Sphingobacterium micropteri</name>
    <dbReference type="NCBI Taxonomy" id="2763501"/>
    <lineage>
        <taxon>Bacteria</taxon>
        <taxon>Pseudomonadati</taxon>
        <taxon>Bacteroidota</taxon>
        <taxon>Sphingobacteriia</taxon>
        <taxon>Sphingobacteriales</taxon>
        <taxon>Sphingobacteriaceae</taxon>
        <taxon>Sphingobacterium</taxon>
    </lineage>
</organism>
<dbReference type="EMBL" id="JACOIK010000010">
    <property type="protein sequence ID" value="MBD1434124.1"/>
    <property type="molecule type" value="Genomic_DNA"/>
</dbReference>
<evidence type="ECO:0000256" key="1">
    <source>
        <dbReference type="ARBA" id="ARBA00022574"/>
    </source>
</evidence>
<evidence type="ECO:0000256" key="3">
    <source>
        <dbReference type="ARBA" id="ARBA00038394"/>
    </source>
</evidence>
<keyword evidence="7" id="KW-0732">Signal</keyword>
<dbReference type="InterPro" id="IPR019775">
    <property type="entry name" value="WD40_repeat_CS"/>
</dbReference>
<comment type="caution">
    <text evidence="9">The sequence shown here is derived from an EMBL/GenBank/DDBJ whole genome shotgun (WGS) entry which is preliminary data.</text>
</comment>
<dbReference type="SUPFAM" id="SSF50998">
    <property type="entry name" value="Quinoprotein alcohol dehydrogenase-like"/>
    <property type="match status" value="1"/>
</dbReference>
<dbReference type="Gene3D" id="2.130.10.10">
    <property type="entry name" value="YVTN repeat-like/Quinoprotein amine dehydrogenase"/>
    <property type="match status" value="2"/>
</dbReference>
<evidence type="ECO:0000256" key="6">
    <source>
        <dbReference type="SAM" id="MobiDB-lite"/>
    </source>
</evidence>
<dbReference type="Pfam" id="PF00400">
    <property type="entry name" value="WD40"/>
    <property type="match status" value="1"/>
</dbReference>
<dbReference type="Proteomes" id="UP000602759">
    <property type="component" value="Unassembled WGS sequence"/>
</dbReference>
<comment type="similarity">
    <text evidence="3">Belongs to the WD repeat STRAP family.</text>
</comment>
<dbReference type="PROSITE" id="PS50082">
    <property type="entry name" value="WD_REPEATS_2"/>
    <property type="match status" value="2"/>
</dbReference>
<dbReference type="InterPro" id="IPR036322">
    <property type="entry name" value="WD40_repeat_dom_sf"/>
</dbReference>
<keyword evidence="2" id="KW-0677">Repeat</keyword>
<name>A0ABR7YS05_9SPHI</name>
<evidence type="ECO:0000313" key="10">
    <source>
        <dbReference type="Proteomes" id="UP000602759"/>
    </source>
</evidence>
<dbReference type="PROSITE" id="PS00678">
    <property type="entry name" value="WD_REPEATS_1"/>
    <property type="match status" value="2"/>
</dbReference>
<sequence>MKIYFLILMLLLCFPSYGNTKDSIDFAIFTEQAETFVTVVNKGTKLLRWQNYTGNVLTRYDVPAKPLLAIHENPISRTLVGLSKDELLVWNINSSEIVQRFNVPIKGFNYVFYRSEGDISDYLPEKNLLTFVSGNELNVVDASNGELLFTKTFDNQLYSPRFLADGDKLIVVERISYLEQKLTEIDILNQKTKSLVSNNSSIKIAVRNDRTQYSTLVDNSVISYNLQHRETVRVAVKNLYNHFATMCYVTPDIVAISNVSSVFYVAIADTSSVNIYLGSDYVYDGFDSNTNLLLFSKESKVFVKNIIGETLFESELSDTDFMCQNTVLNVNDVNNLYDKEQYKITTLLATGDRYYATTNTGALKVHDQNKVMLGSESILGTAITHFNLLDDELAFIAGYGRGSLFHIKKKEHIRVLNGHNANIIGSEKLSDRFLVTLAQDKKAAIWDMDNGAYIGDFKLEKMPFRLFATKENKATITFTDGSQQVLDLQQIIDEYLNPVREILLSTTHSTGIQDIDFLPESDLMLSTDGNGYLKVWDTKSIAPIFTKKMEGSSIIRAVFNLEFNEIIVYGMHTIYHVDYTTGNVKREVSVPPLYNNDFALHKMSAYPTSSLFAINNNRSRNQYAYHAGSGLFYSLLSAEGRYAPLGLASDEQTGRLAFFTSDYIDIWSVKDGIQQEKRIVNPNQSWQNGYADRKIAFSPDGNKMLFEQEEDLIVYDLLEDQEVFRANHVFAATFIGDNAIAYCHRNGDSYTADVKVGKYDLEHKDTLFYVDSPSGRAAFHLQYNSSDNVLAMGYNNGDMVLLDATVGIELKRITKKNVTPNVAYNPANGHITTTVPGTTMVLDWKKLRFVKAVPYRGDGTVTPRYVHSPDGTYYAQLYWNHVEFFEGHSYKKLFEFPLVDSTSLRQNIAISQDNRYLTFMDPFEGEVHIYDIAQKELRYRITPEEGGRIDSYQLLRDDDDEYVVALVKKEKPKEEQPPPDAPVGSRFYNTYFTVYNLRNNNEKMQEVLLGDNNNLEGISLTRDNNYWFLRSDWREVIVVDNKNNKSSKYTIDIDNSWDKLYPSIDYTQFIVTDTKGYLYVIDIKTGVIQHSMRISQSKIKDVVFFEEDDVKYMITSSEDGFARIWDYETKKLKTALLAFSQDDYMFMNSDGYYSGTRGIIEAVNFKEKGKIYGFEQFDLIYNRPDLVLSNLNNDLEVQKIYYAAYEKRLKKLGYTPGRIDVKDGSMSVPAISIHRSNLTSQTKDRYLNFSVSANDAQYAIKKLHVWVNGVPIYGVQGLDIGKFDRSINQTVSLELSAGLNVVKASVANEKGIESLKESFYITYIGDHPIPKTYYVGIGVSNYKNQRYNLTYATKDVKDLEEMFSDRYPDFTGYHLLDSAVTKDNILALKEALSKTNVDDMVIISFSGHGVLDKEYNWYYATYDMDFEQPSGYGLRYEEIESLLDNIPARKKILLIDACHSGEVDKEYLTKETVSSTALAAITSLPVGGRGAEAIDLNPTVGLENSFELMNELFANLSKGNGAVAVSAAGGTEYAFEGEQWNNGVFTYSFINGLKYGKADSNKDGKITVNELKNYVSQEVEKLTEGRQKPTSRQENIENDFSL</sequence>
<gene>
    <name evidence="9" type="ORF">H8B06_14900</name>
</gene>
<dbReference type="PROSITE" id="PS50222">
    <property type="entry name" value="EF_HAND_2"/>
    <property type="match status" value="1"/>
</dbReference>
<evidence type="ECO:0000256" key="4">
    <source>
        <dbReference type="ARBA" id="ARBA00040390"/>
    </source>
</evidence>
<feature type="repeat" description="WD" evidence="5">
    <location>
        <begin position="505"/>
        <end position="546"/>
    </location>
</feature>
<feature type="compositionally biased region" description="Polar residues" evidence="6">
    <location>
        <begin position="1588"/>
        <end position="1602"/>
    </location>
</feature>